<keyword evidence="4" id="KW-1185">Reference proteome</keyword>
<comment type="caution">
    <text evidence="3">The sequence shown here is derived from an EMBL/GenBank/DDBJ whole genome shotgun (WGS) entry which is preliminary data.</text>
</comment>
<dbReference type="Pfam" id="PF00248">
    <property type="entry name" value="Aldo_ket_red"/>
    <property type="match status" value="1"/>
</dbReference>
<dbReference type="AlphaFoldDB" id="A0A371B503"/>
<evidence type="ECO:0000259" key="2">
    <source>
        <dbReference type="Pfam" id="PF00248"/>
    </source>
</evidence>
<dbReference type="Gene3D" id="3.20.20.100">
    <property type="entry name" value="NADP-dependent oxidoreductase domain"/>
    <property type="match status" value="1"/>
</dbReference>
<proteinExistence type="predicted"/>
<dbReference type="GO" id="GO:0016491">
    <property type="term" value="F:oxidoreductase activity"/>
    <property type="evidence" value="ECO:0007669"/>
    <property type="project" value="UniProtKB-KW"/>
</dbReference>
<dbReference type="OrthoDB" id="7181835at2"/>
<dbReference type="InterPro" id="IPR036812">
    <property type="entry name" value="NAD(P)_OxRdtase_dom_sf"/>
</dbReference>
<reference evidence="4" key="1">
    <citation type="submission" date="2018-08" db="EMBL/GenBank/DDBJ databases">
        <authorList>
            <person name="Kim S.-J."/>
            <person name="Jung G.-Y."/>
        </authorList>
    </citation>
    <scope>NUCLEOTIDE SEQUENCE [LARGE SCALE GENOMIC DNA]</scope>
    <source>
        <strain evidence="4">GY_G</strain>
    </source>
</reference>
<dbReference type="RefSeq" id="WP_115549753.1">
    <property type="nucleotide sequence ID" value="NZ_QRGP01000002.1"/>
</dbReference>
<gene>
    <name evidence="3" type="ORF">DXH95_11890</name>
</gene>
<dbReference type="FunFam" id="3.20.20.100:FF:000004">
    <property type="entry name" value="Oxidoreductase, aldo/keto reductase"/>
    <property type="match status" value="1"/>
</dbReference>
<evidence type="ECO:0000313" key="4">
    <source>
        <dbReference type="Proteomes" id="UP000263833"/>
    </source>
</evidence>
<organism evidence="3 4">
    <name type="scientific">Sphingorhabdus pulchriflava</name>
    <dbReference type="NCBI Taxonomy" id="2292257"/>
    <lineage>
        <taxon>Bacteria</taxon>
        <taxon>Pseudomonadati</taxon>
        <taxon>Pseudomonadota</taxon>
        <taxon>Alphaproteobacteria</taxon>
        <taxon>Sphingomonadales</taxon>
        <taxon>Sphingomonadaceae</taxon>
        <taxon>Sphingorhabdus</taxon>
    </lineage>
</organism>
<evidence type="ECO:0000313" key="3">
    <source>
        <dbReference type="EMBL" id="RDV02650.1"/>
    </source>
</evidence>
<dbReference type="CDD" id="cd19094">
    <property type="entry name" value="AKR_Tas-like"/>
    <property type="match status" value="1"/>
</dbReference>
<keyword evidence="1" id="KW-0560">Oxidoreductase</keyword>
<dbReference type="InterPro" id="IPR023210">
    <property type="entry name" value="NADP_OxRdtase_dom"/>
</dbReference>
<evidence type="ECO:0000256" key="1">
    <source>
        <dbReference type="ARBA" id="ARBA00023002"/>
    </source>
</evidence>
<dbReference type="Proteomes" id="UP000263833">
    <property type="component" value="Unassembled WGS sequence"/>
</dbReference>
<dbReference type="PANTHER" id="PTHR43364:SF4">
    <property type="entry name" value="NAD(P)-LINKED OXIDOREDUCTASE SUPERFAMILY PROTEIN"/>
    <property type="match status" value="1"/>
</dbReference>
<name>A0A371B503_9SPHN</name>
<dbReference type="InterPro" id="IPR050523">
    <property type="entry name" value="AKR_Detox_Biosynth"/>
</dbReference>
<sequence>MGNRRLGKSAIVVSDICMGTMTFGSQADEAVAHRVMDMSLDAGINFFDTAEGYPVPPDVKWVGRTEEIVGRWLKGKNRDAIIIATKVSGPSHVWFKSPKRGGMTALDRRQITVAVEDSLRRLQTDYIDLYQTHWPDHGTPYEETMEVLDELIRAGKVRIIGCSNETSWGLMKSIQASERLGVARYQTIQNNFSINNRRFEDELAQVCREEGVSLIPYSPLAGGVLSGKYQDGARPEGARFTRYMDMLDSRQATMARRFAGPRALESTARILEIAKEAGMSPVTLATAWSKQHDFVASTIVGVSTVEQCAEIFAATELVLSDDVMKAIHKVTKEILYPMG</sequence>
<dbReference type="GO" id="GO:0005829">
    <property type="term" value="C:cytosol"/>
    <property type="evidence" value="ECO:0007669"/>
    <property type="project" value="UniProtKB-ARBA"/>
</dbReference>
<dbReference type="EMBL" id="QRGP01000002">
    <property type="protein sequence ID" value="RDV02650.1"/>
    <property type="molecule type" value="Genomic_DNA"/>
</dbReference>
<dbReference type="PANTHER" id="PTHR43364">
    <property type="entry name" value="NADH-SPECIFIC METHYLGLYOXAL REDUCTASE-RELATED"/>
    <property type="match status" value="1"/>
</dbReference>
<dbReference type="SUPFAM" id="SSF51430">
    <property type="entry name" value="NAD(P)-linked oxidoreductase"/>
    <property type="match status" value="1"/>
</dbReference>
<protein>
    <submittedName>
        <fullName evidence="3">Aldo/keto reductase</fullName>
    </submittedName>
</protein>
<accession>A0A371B503</accession>
<feature type="domain" description="NADP-dependent oxidoreductase" evidence="2">
    <location>
        <begin position="16"/>
        <end position="330"/>
    </location>
</feature>